<dbReference type="InterPro" id="IPR013149">
    <property type="entry name" value="ADH-like_C"/>
</dbReference>
<reference evidence="6 7" key="1">
    <citation type="journal article" date="2019" name="Int. J. Syst. Evol. Microbiol.">
        <title>The Global Catalogue of Microorganisms (GCM) 10K type strain sequencing project: providing services to taxonomists for standard genome sequencing and annotation.</title>
        <authorList>
            <consortium name="The Broad Institute Genomics Platform"/>
            <consortium name="The Broad Institute Genome Sequencing Center for Infectious Disease"/>
            <person name="Wu L."/>
            <person name="Ma J."/>
        </authorList>
    </citation>
    <scope>NUCLEOTIDE SEQUENCE [LARGE SCALE GENOMIC DNA]</scope>
    <source>
        <strain evidence="6 7">JCM 14326</strain>
    </source>
</reference>
<protein>
    <submittedName>
        <fullName evidence="6">Alcohol dehydrogenase catalytic domain-containing protein</fullName>
    </submittedName>
</protein>
<dbReference type="InterPro" id="IPR050129">
    <property type="entry name" value="Zn_alcohol_dh"/>
</dbReference>
<accession>A0ABN2NI11</accession>
<evidence type="ECO:0000259" key="5">
    <source>
        <dbReference type="SMART" id="SM00829"/>
    </source>
</evidence>
<dbReference type="SUPFAM" id="SSF51735">
    <property type="entry name" value="NAD(P)-binding Rossmann-fold domains"/>
    <property type="match status" value="1"/>
</dbReference>
<dbReference type="PANTHER" id="PTHR43401">
    <property type="entry name" value="L-THREONINE 3-DEHYDROGENASE"/>
    <property type="match status" value="1"/>
</dbReference>
<name>A0ABN2NI11_9MICO</name>
<dbReference type="Gene3D" id="3.90.180.10">
    <property type="entry name" value="Medium-chain alcohol dehydrogenases, catalytic domain"/>
    <property type="match status" value="1"/>
</dbReference>
<keyword evidence="2" id="KW-0479">Metal-binding</keyword>
<dbReference type="Gene3D" id="3.40.50.720">
    <property type="entry name" value="NAD(P)-binding Rossmann-like Domain"/>
    <property type="match status" value="1"/>
</dbReference>
<dbReference type="SUPFAM" id="SSF50129">
    <property type="entry name" value="GroES-like"/>
    <property type="match status" value="1"/>
</dbReference>
<evidence type="ECO:0000256" key="2">
    <source>
        <dbReference type="ARBA" id="ARBA00022723"/>
    </source>
</evidence>
<keyword evidence="7" id="KW-1185">Reference proteome</keyword>
<dbReference type="RefSeq" id="WP_344104680.1">
    <property type="nucleotide sequence ID" value="NZ_BAAANL010000006.1"/>
</dbReference>
<dbReference type="Pfam" id="PF08240">
    <property type="entry name" value="ADH_N"/>
    <property type="match status" value="1"/>
</dbReference>
<dbReference type="InterPro" id="IPR036291">
    <property type="entry name" value="NAD(P)-bd_dom_sf"/>
</dbReference>
<keyword evidence="3" id="KW-0862">Zinc</keyword>
<dbReference type="InterPro" id="IPR020843">
    <property type="entry name" value="ER"/>
</dbReference>
<dbReference type="InterPro" id="IPR013154">
    <property type="entry name" value="ADH-like_N"/>
</dbReference>
<dbReference type="PANTHER" id="PTHR43401:SF2">
    <property type="entry name" value="L-THREONINE 3-DEHYDROGENASE"/>
    <property type="match status" value="1"/>
</dbReference>
<comment type="caution">
    <text evidence="6">The sequence shown here is derived from an EMBL/GenBank/DDBJ whole genome shotgun (WGS) entry which is preliminary data.</text>
</comment>
<feature type="domain" description="Enoyl reductase (ER)" evidence="5">
    <location>
        <begin position="12"/>
        <end position="336"/>
    </location>
</feature>
<gene>
    <name evidence="6" type="ORF">GCM10009751_31470</name>
</gene>
<dbReference type="Proteomes" id="UP001501094">
    <property type="component" value="Unassembled WGS sequence"/>
</dbReference>
<keyword evidence="4" id="KW-0560">Oxidoreductase</keyword>
<proteinExistence type="predicted"/>
<evidence type="ECO:0000256" key="4">
    <source>
        <dbReference type="ARBA" id="ARBA00023002"/>
    </source>
</evidence>
<evidence type="ECO:0000313" key="6">
    <source>
        <dbReference type="EMBL" id="GAA1870141.1"/>
    </source>
</evidence>
<evidence type="ECO:0000256" key="1">
    <source>
        <dbReference type="ARBA" id="ARBA00001947"/>
    </source>
</evidence>
<sequence>MTATMRAAVWRGPDVITVQEVPFPEVPEGWALVEVEYTGICGTDLSILHGTHPRARPGLVPGHEIVGVIADAGTTGLTPGVRVVAEPLVSCGDCLACRSGSTHVCRDLRLFGIDAPGSLARYVALPAAALHVVPAGVPARQAALVEPLAVAVHAVALSGLKEGDTVAVLGGGPVGVLTALVAGHAGAGRVVVGEPRAWRRDVVAGLGADVVPDGVDPAAHLAALTAGEGADVTFDAAGHPAVAAALPAVTRVLGRIVVVGVHKQPVPVDLQAVCFKEQTLVGVRVYTRDDVAEAVRLVASGELGLERLPVVEFGLDDVAAAFDAAAAGLDNLKVLVRPDGRGERRVLARGRRPAAVRLP</sequence>
<dbReference type="SMART" id="SM00829">
    <property type="entry name" value="PKS_ER"/>
    <property type="match status" value="1"/>
</dbReference>
<evidence type="ECO:0000256" key="3">
    <source>
        <dbReference type="ARBA" id="ARBA00022833"/>
    </source>
</evidence>
<comment type="cofactor">
    <cofactor evidence="1">
        <name>Zn(2+)</name>
        <dbReference type="ChEBI" id="CHEBI:29105"/>
    </cofactor>
</comment>
<dbReference type="InterPro" id="IPR011032">
    <property type="entry name" value="GroES-like_sf"/>
</dbReference>
<dbReference type="EMBL" id="BAAANL010000006">
    <property type="protein sequence ID" value="GAA1870141.1"/>
    <property type="molecule type" value="Genomic_DNA"/>
</dbReference>
<evidence type="ECO:0000313" key="7">
    <source>
        <dbReference type="Proteomes" id="UP001501094"/>
    </source>
</evidence>
<dbReference type="Pfam" id="PF00107">
    <property type="entry name" value="ADH_zinc_N"/>
    <property type="match status" value="1"/>
</dbReference>
<organism evidence="6 7">
    <name type="scientific">Myceligenerans crystallogenes</name>
    <dbReference type="NCBI Taxonomy" id="316335"/>
    <lineage>
        <taxon>Bacteria</taxon>
        <taxon>Bacillati</taxon>
        <taxon>Actinomycetota</taxon>
        <taxon>Actinomycetes</taxon>
        <taxon>Micrococcales</taxon>
        <taxon>Promicromonosporaceae</taxon>
        <taxon>Myceligenerans</taxon>
    </lineage>
</organism>